<comment type="subcellular location">
    <subcellularLocation>
        <location evidence="6">Cytoplasm</location>
    </subcellularLocation>
</comment>
<evidence type="ECO:0000256" key="4">
    <source>
        <dbReference type="ARBA" id="ARBA00022679"/>
    </source>
</evidence>
<keyword evidence="3 6" id="KW-0489">Methyltransferase</keyword>
<protein>
    <recommendedName>
        <fullName evidence="6">Ribosomal RNA small subunit methyltransferase G</fullName>
        <ecNumber evidence="6">2.1.1.170</ecNumber>
    </recommendedName>
    <alternativeName>
        <fullName evidence="6">16S rRNA 7-methylguanosine methyltransferase</fullName>
        <shortName evidence="6">16S rRNA m7G methyltransferase</shortName>
    </alternativeName>
</protein>
<dbReference type="InterPro" id="IPR029063">
    <property type="entry name" value="SAM-dependent_MTases_sf"/>
</dbReference>
<feature type="binding site" evidence="6">
    <location>
        <position position="69"/>
    </location>
    <ligand>
        <name>S-adenosyl-L-methionine</name>
        <dbReference type="ChEBI" id="CHEBI:59789"/>
    </ligand>
</feature>
<evidence type="ECO:0000256" key="3">
    <source>
        <dbReference type="ARBA" id="ARBA00022603"/>
    </source>
</evidence>
<evidence type="ECO:0000313" key="7">
    <source>
        <dbReference type="EMBL" id="MDB6178163.1"/>
    </source>
</evidence>
<reference evidence="7" key="1">
    <citation type="submission" date="2022-12" db="EMBL/GenBank/DDBJ databases">
        <title>Paracoccus onchidii sp. nov., isolated from a marine invertebrate from the South China Sea.</title>
        <authorList>
            <person name="Xu S."/>
            <person name="Liu Z."/>
            <person name="Xu Y."/>
        </authorList>
    </citation>
    <scope>NUCLEOTIDE SEQUENCE</scope>
    <source>
        <strain evidence="7">Z330</strain>
    </source>
</reference>
<proteinExistence type="inferred from homology"/>
<comment type="function">
    <text evidence="6">Specifically methylates the N7 position of guanine in position 527 of 16S rRNA.</text>
</comment>
<dbReference type="NCBIfam" id="TIGR00138">
    <property type="entry name" value="rsmG_gidB"/>
    <property type="match status" value="1"/>
</dbReference>
<evidence type="ECO:0000256" key="1">
    <source>
        <dbReference type="ARBA" id="ARBA00022490"/>
    </source>
</evidence>
<evidence type="ECO:0000256" key="2">
    <source>
        <dbReference type="ARBA" id="ARBA00022552"/>
    </source>
</evidence>
<dbReference type="Pfam" id="PF02527">
    <property type="entry name" value="GidB"/>
    <property type="match status" value="1"/>
</dbReference>
<name>A0ABT4ZGR5_9RHOB</name>
<dbReference type="PIRSF" id="PIRSF003078">
    <property type="entry name" value="GidB"/>
    <property type="match status" value="1"/>
</dbReference>
<comment type="caution">
    <text evidence="6">Lacks conserved residue(s) required for the propagation of feature annotation.</text>
</comment>
<sequence>MKVDVSRETMDLLKEFQALAEKWNSRINLVSGSTLPAFWDRHISDSLQIFENAAPFSGHWADLGSGGGFPGIVLAVAFRETDLSFTLVESDQRKATFLRTAIRELSLTNAKVKCDRIERIPSLNADYVSARALAGLPVLLTFLDLHLRASGEAWLLKGRNWQAEVDEARENWAFNLETFPSKTSDEAAVLKVSEVSHV</sequence>
<dbReference type="PANTHER" id="PTHR31760:SF0">
    <property type="entry name" value="S-ADENOSYL-L-METHIONINE-DEPENDENT METHYLTRANSFERASES SUPERFAMILY PROTEIN"/>
    <property type="match status" value="1"/>
</dbReference>
<gene>
    <name evidence="6 7" type="primary">rsmG</name>
    <name evidence="7" type="ORF">PAF17_11710</name>
</gene>
<comment type="similarity">
    <text evidence="6">Belongs to the methyltransferase superfamily. RNA methyltransferase RsmG family.</text>
</comment>
<evidence type="ECO:0000256" key="5">
    <source>
        <dbReference type="ARBA" id="ARBA00022691"/>
    </source>
</evidence>
<evidence type="ECO:0000256" key="6">
    <source>
        <dbReference type="HAMAP-Rule" id="MF_00074"/>
    </source>
</evidence>
<dbReference type="Proteomes" id="UP001165641">
    <property type="component" value="Unassembled WGS sequence"/>
</dbReference>
<dbReference type="GO" id="GO:0032259">
    <property type="term" value="P:methylation"/>
    <property type="evidence" value="ECO:0007669"/>
    <property type="project" value="UniProtKB-KW"/>
</dbReference>
<keyword evidence="5 6" id="KW-0949">S-adenosyl-L-methionine</keyword>
<organism evidence="7 8">
    <name type="scientific">Paracoccus onchidii</name>
    <dbReference type="NCBI Taxonomy" id="3017813"/>
    <lineage>
        <taxon>Bacteria</taxon>
        <taxon>Pseudomonadati</taxon>
        <taxon>Pseudomonadota</taxon>
        <taxon>Alphaproteobacteria</taxon>
        <taxon>Rhodobacterales</taxon>
        <taxon>Paracoccaceae</taxon>
        <taxon>Paracoccus</taxon>
    </lineage>
</organism>
<feature type="binding site" evidence="6">
    <location>
        <begin position="117"/>
        <end position="118"/>
    </location>
    <ligand>
        <name>S-adenosyl-L-methionine</name>
        <dbReference type="ChEBI" id="CHEBI:59789"/>
    </ligand>
</feature>
<dbReference type="EC" id="2.1.1.170" evidence="6"/>
<dbReference type="RefSeq" id="WP_271889282.1">
    <property type="nucleotide sequence ID" value="NZ_JAQBIE010000013.1"/>
</dbReference>
<accession>A0ABT4ZGR5</accession>
<evidence type="ECO:0000313" key="8">
    <source>
        <dbReference type="Proteomes" id="UP001165641"/>
    </source>
</evidence>
<keyword evidence="1 6" id="KW-0963">Cytoplasm</keyword>
<keyword evidence="8" id="KW-1185">Reference proteome</keyword>
<dbReference type="GO" id="GO:0008168">
    <property type="term" value="F:methyltransferase activity"/>
    <property type="evidence" value="ECO:0007669"/>
    <property type="project" value="UniProtKB-KW"/>
</dbReference>
<keyword evidence="4 6" id="KW-0808">Transferase</keyword>
<keyword evidence="2 6" id="KW-0698">rRNA processing</keyword>
<dbReference type="InterPro" id="IPR003682">
    <property type="entry name" value="rRNA_ssu_MeTfrase_G"/>
</dbReference>
<dbReference type="SUPFAM" id="SSF53335">
    <property type="entry name" value="S-adenosyl-L-methionine-dependent methyltransferases"/>
    <property type="match status" value="1"/>
</dbReference>
<comment type="catalytic activity">
    <reaction evidence="6">
        <text>guanosine(527) in 16S rRNA + S-adenosyl-L-methionine = N(7)-methylguanosine(527) in 16S rRNA + S-adenosyl-L-homocysteine</text>
        <dbReference type="Rhea" id="RHEA:42732"/>
        <dbReference type="Rhea" id="RHEA-COMP:10209"/>
        <dbReference type="Rhea" id="RHEA-COMP:10210"/>
        <dbReference type="ChEBI" id="CHEBI:57856"/>
        <dbReference type="ChEBI" id="CHEBI:59789"/>
        <dbReference type="ChEBI" id="CHEBI:74269"/>
        <dbReference type="ChEBI" id="CHEBI:74480"/>
        <dbReference type="EC" id="2.1.1.170"/>
    </reaction>
</comment>
<dbReference type="HAMAP" id="MF_00074">
    <property type="entry name" value="16SrRNA_methyltr_G"/>
    <property type="match status" value="1"/>
</dbReference>
<comment type="caution">
    <text evidence="7">The sequence shown here is derived from an EMBL/GenBank/DDBJ whole genome shotgun (WGS) entry which is preliminary data.</text>
</comment>
<feature type="binding site" evidence="6">
    <location>
        <position position="131"/>
    </location>
    <ligand>
        <name>S-adenosyl-L-methionine</name>
        <dbReference type="ChEBI" id="CHEBI:59789"/>
    </ligand>
</feature>
<dbReference type="EMBL" id="JAQBIE010000013">
    <property type="protein sequence ID" value="MDB6178163.1"/>
    <property type="molecule type" value="Genomic_DNA"/>
</dbReference>
<dbReference type="Gene3D" id="3.40.50.150">
    <property type="entry name" value="Vaccinia Virus protein VP39"/>
    <property type="match status" value="1"/>
</dbReference>
<dbReference type="PANTHER" id="PTHR31760">
    <property type="entry name" value="S-ADENOSYL-L-METHIONINE-DEPENDENT METHYLTRANSFERASES SUPERFAMILY PROTEIN"/>
    <property type="match status" value="1"/>
</dbReference>
<feature type="binding site" evidence="6">
    <location>
        <position position="64"/>
    </location>
    <ligand>
        <name>S-adenosyl-L-methionine</name>
        <dbReference type="ChEBI" id="CHEBI:59789"/>
    </ligand>
</feature>